<dbReference type="Gene3D" id="6.10.10.80">
    <property type="entry name" value="Small, acid-soluble spore protein, alpha/beta type-like"/>
    <property type="match status" value="1"/>
</dbReference>
<gene>
    <name evidence="1" type="ORF">XYCOK13_05460</name>
</gene>
<dbReference type="GO" id="GO:0003690">
    <property type="term" value="F:double-stranded DNA binding"/>
    <property type="evidence" value="ECO:0007669"/>
    <property type="project" value="InterPro"/>
</dbReference>
<dbReference type="Pfam" id="PF00269">
    <property type="entry name" value="SASP"/>
    <property type="match status" value="1"/>
</dbReference>
<dbReference type="InterPro" id="IPR001448">
    <property type="entry name" value="SASP_alpha/beta-type"/>
</dbReference>
<comment type="caution">
    <text evidence="1">The sequence shown here is derived from an EMBL/GenBank/DDBJ whole genome shotgun (WGS) entry which is preliminary data.</text>
</comment>
<dbReference type="AlphaFoldDB" id="A0A8J4H1J2"/>
<proteinExistence type="predicted"/>
<evidence type="ECO:0008006" key="3">
    <source>
        <dbReference type="Google" id="ProtNLM"/>
    </source>
</evidence>
<accession>A0A8J4H1J2</accession>
<dbReference type="EMBL" id="BOVK01000006">
    <property type="protein sequence ID" value="GIQ67722.1"/>
    <property type="molecule type" value="Genomic_DNA"/>
</dbReference>
<keyword evidence="2" id="KW-1185">Reference proteome</keyword>
<protein>
    <recommendedName>
        <fullName evidence="3">Small acid-soluble spore protein alpha/beta type</fullName>
    </recommendedName>
</protein>
<dbReference type="Proteomes" id="UP000677918">
    <property type="component" value="Unassembled WGS sequence"/>
</dbReference>
<organism evidence="1 2">
    <name type="scientific">Xylanibacillus composti</name>
    <dbReference type="NCBI Taxonomy" id="1572762"/>
    <lineage>
        <taxon>Bacteria</taxon>
        <taxon>Bacillati</taxon>
        <taxon>Bacillota</taxon>
        <taxon>Bacilli</taxon>
        <taxon>Bacillales</taxon>
        <taxon>Paenibacillaceae</taxon>
        <taxon>Xylanibacillus</taxon>
    </lineage>
</organism>
<sequence length="94" mass="10633">MARRRRAIMPQAEEGLRQFKGEVMRQYGYVVHPERPDAVKFEVARSLGVPMQRGYNGHLTSEDAGRVGGKIGGAMVREMIRQAQSELARKHQPD</sequence>
<dbReference type="GO" id="GO:0006265">
    <property type="term" value="P:DNA topological change"/>
    <property type="evidence" value="ECO:0007669"/>
    <property type="project" value="InterPro"/>
</dbReference>
<name>A0A8J4H1J2_9BACL</name>
<dbReference type="InterPro" id="IPR038300">
    <property type="entry name" value="SASP_sf_alpha/beta"/>
</dbReference>
<evidence type="ECO:0000313" key="2">
    <source>
        <dbReference type="Proteomes" id="UP000677918"/>
    </source>
</evidence>
<evidence type="ECO:0000313" key="1">
    <source>
        <dbReference type="EMBL" id="GIQ67722.1"/>
    </source>
</evidence>
<reference evidence="1" key="1">
    <citation type="submission" date="2021-04" db="EMBL/GenBank/DDBJ databases">
        <title>Draft genome sequence of Xylanibacillus composti strain K13.</title>
        <authorList>
            <person name="Uke A."/>
            <person name="Chhe C."/>
            <person name="Baramee S."/>
            <person name="Kosugi A."/>
        </authorList>
    </citation>
    <scope>NUCLEOTIDE SEQUENCE</scope>
    <source>
        <strain evidence="1">K13</strain>
    </source>
</reference>
<dbReference type="RefSeq" id="WP_213410357.1">
    <property type="nucleotide sequence ID" value="NZ_BOVK01000006.1"/>
</dbReference>